<name>A0AAV4QNX5_CAEEX</name>
<proteinExistence type="predicted"/>
<accession>A0AAV4QNX5</accession>
<gene>
    <name evidence="1" type="ORF">CEXT_585261</name>
</gene>
<dbReference type="Proteomes" id="UP001054945">
    <property type="component" value="Unassembled WGS sequence"/>
</dbReference>
<protein>
    <submittedName>
        <fullName evidence="1">Uncharacterized protein</fullName>
    </submittedName>
</protein>
<organism evidence="1 2">
    <name type="scientific">Caerostris extrusa</name>
    <name type="common">Bark spider</name>
    <name type="synonym">Caerostris bankana</name>
    <dbReference type="NCBI Taxonomy" id="172846"/>
    <lineage>
        <taxon>Eukaryota</taxon>
        <taxon>Metazoa</taxon>
        <taxon>Ecdysozoa</taxon>
        <taxon>Arthropoda</taxon>
        <taxon>Chelicerata</taxon>
        <taxon>Arachnida</taxon>
        <taxon>Araneae</taxon>
        <taxon>Araneomorphae</taxon>
        <taxon>Entelegynae</taxon>
        <taxon>Araneoidea</taxon>
        <taxon>Araneidae</taxon>
        <taxon>Caerostris</taxon>
    </lineage>
</organism>
<evidence type="ECO:0000313" key="2">
    <source>
        <dbReference type="Proteomes" id="UP001054945"/>
    </source>
</evidence>
<dbReference type="EMBL" id="BPLR01006345">
    <property type="protein sequence ID" value="GIY09243.1"/>
    <property type="molecule type" value="Genomic_DNA"/>
</dbReference>
<keyword evidence="2" id="KW-1185">Reference proteome</keyword>
<sequence>MELEGYEPSRWQGIWQGVNLNAVFNGSKKLGNCQTLNENFEKPEKMIETQKKMNLKKIKEINEMETRIQSKQLFFHPSRLSFKEFQESPQK</sequence>
<dbReference type="AlphaFoldDB" id="A0AAV4QNX5"/>
<comment type="caution">
    <text evidence="1">The sequence shown here is derived from an EMBL/GenBank/DDBJ whole genome shotgun (WGS) entry which is preliminary data.</text>
</comment>
<evidence type="ECO:0000313" key="1">
    <source>
        <dbReference type="EMBL" id="GIY09243.1"/>
    </source>
</evidence>
<reference evidence="1 2" key="1">
    <citation type="submission" date="2021-06" db="EMBL/GenBank/DDBJ databases">
        <title>Caerostris extrusa draft genome.</title>
        <authorList>
            <person name="Kono N."/>
            <person name="Arakawa K."/>
        </authorList>
    </citation>
    <scope>NUCLEOTIDE SEQUENCE [LARGE SCALE GENOMIC DNA]</scope>
</reference>